<dbReference type="NCBIfam" id="TIGR01494">
    <property type="entry name" value="ATPase_P-type"/>
    <property type="match status" value="1"/>
</dbReference>
<evidence type="ECO:0000256" key="3">
    <source>
        <dbReference type="ARBA" id="ARBA00022448"/>
    </source>
</evidence>
<dbReference type="AlphaFoldDB" id="A0A9N9VAG2"/>
<evidence type="ECO:0000256" key="13">
    <source>
        <dbReference type="SAM" id="Phobius"/>
    </source>
</evidence>
<dbReference type="Pfam" id="PF00122">
    <property type="entry name" value="E1-E2_ATPase"/>
    <property type="match status" value="1"/>
</dbReference>
<evidence type="ECO:0000256" key="9">
    <source>
        <dbReference type="ARBA" id="ARBA00022967"/>
    </source>
</evidence>
<feature type="transmembrane region" description="Helical" evidence="13">
    <location>
        <begin position="194"/>
        <end position="214"/>
    </location>
</feature>
<evidence type="ECO:0000256" key="12">
    <source>
        <dbReference type="ARBA" id="ARBA00023136"/>
    </source>
</evidence>
<evidence type="ECO:0000256" key="5">
    <source>
        <dbReference type="ARBA" id="ARBA00022553"/>
    </source>
</evidence>
<dbReference type="InterPro" id="IPR036412">
    <property type="entry name" value="HAD-like_sf"/>
</dbReference>
<evidence type="ECO:0000259" key="14">
    <source>
        <dbReference type="Pfam" id="PF00122"/>
    </source>
</evidence>
<dbReference type="GO" id="GO:0005507">
    <property type="term" value="F:copper ion binding"/>
    <property type="evidence" value="ECO:0007669"/>
    <property type="project" value="TreeGrafter"/>
</dbReference>
<accession>A0A9N9VAG2</accession>
<dbReference type="PANTHER" id="PTHR43520">
    <property type="entry name" value="ATP7, ISOFORM B"/>
    <property type="match status" value="1"/>
</dbReference>
<dbReference type="GO" id="GO:0043682">
    <property type="term" value="F:P-type divalent copper transporter activity"/>
    <property type="evidence" value="ECO:0007669"/>
    <property type="project" value="TreeGrafter"/>
</dbReference>
<dbReference type="Pfam" id="PF00702">
    <property type="entry name" value="Hydrolase"/>
    <property type="match status" value="1"/>
</dbReference>
<dbReference type="InterPro" id="IPR023299">
    <property type="entry name" value="ATPase_P-typ_cyto_dom_N"/>
</dbReference>
<comment type="caution">
    <text evidence="15">The sequence shown here is derived from an EMBL/GenBank/DDBJ whole genome shotgun (WGS) entry which is preliminary data.</text>
</comment>
<dbReference type="OrthoDB" id="432719at2759"/>
<dbReference type="InterPro" id="IPR008250">
    <property type="entry name" value="ATPase_P-typ_transduc_dom_A_sf"/>
</dbReference>
<dbReference type="InterPro" id="IPR001757">
    <property type="entry name" value="P_typ_ATPase"/>
</dbReference>
<dbReference type="GO" id="GO:0055070">
    <property type="term" value="P:copper ion homeostasis"/>
    <property type="evidence" value="ECO:0007669"/>
    <property type="project" value="TreeGrafter"/>
</dbReference>
<sequence length="535" mass="58301">MAARRAIEYEYVDFPIDGSCFPSTTARLASYGPAQLELFYPMATGLGLVVVAGKYVDSLSRRSAAQDLVRVYKPILDADSITLYPGMERVPASYLRRDDKIVVEPHTTIPCDCYVLEGSSLIGQAIATGESLPARKTTGDFLLGGTRNLSRRLICAIQREKNDSFYTKLVQSAVESSSTSSNDHEFIDTITRHFVAVVTGLSVFAPCYSLYPLIGKVILYQIIHDWIAHTITILTCACPCAISLAIPSTVIAAIVTACRQGIIITGGINTLEKLEKSKTCVFDKTGTLTHAQLDVEDLAVVPEWEMVKDMIWEYVCTVESQAIDDHPIARAILGAGLRELGVRWAERQGLRYTRNVVSDSGKGVKGEVQLQNQPWRHIAVGSHRYFKELNITGTPESIPDGTHGSIVVLLAVDEKYAASFFVADAIKEDAPDVVSQLMQAGYHCGIVGGCLNDAPSLAAAGVGVGLQKDSTTAIAGGAVVIINTRLGSLIDLFKIARMTMDQVRFNLYWILAYNVFTLGLAMKLFNPFNISLTPY</sequence>
<feature type="transmembrane region" description="Helical" evidence="13">
    <location>
        <begin position="226"/>
        <end position="255"/>
    </location>
</feature>
<comment type="subcellular location">
    <subcellularLocation>
        <location evidence="1">Cell membrane</location>
        <topology evidence="1">Multi-pass membrane protein</topology>
    </subcellularLocation>
</comment>
<dbReference type="Gene3D" id="3.40.1110.10">
    <property type="entry name" value="Calcium-transporting ATPase, cytoplasmic domain N"/>
    <property type="match status" value="1"/>
</dbReference>
<evidence type="ECO:0000256" key="1">
    <source>
        <dbReference type="ARBA" id="ARBA00004651"/>
    </source>
</evidence>
<evidence type="ECO:0000256" key="7">
    <source>
        <dbReference type="ARBA" id="ARBA00022723"/>
    </source>
</evidence>
<dbReference type="PRINTS" id="PR00119">
    <property type="entry name" value="CATATPASE"/>
</dbReference>
<dbReference type="SUPFAM" id="SSF56784">
    <property type="entry name" value="HAD-like"/>
    <property type="match status" value="1"/>
</dbReference>
<gene>
    <name evidence="15" type="ORF">CRHIZ90672A_00004379</name>
</gene>
<keyword evidence="12 13" id="KW-0472">Membrane</keyword>
<comment type="similarity">
    <text evidence="2">Belongs to the cation transport ATPase (P-type) (TC 3.A.3) family. Type IB subfamily.</text>
</comment>
<dbReference type="PROSITE" id="PS00154">
    <property type="entry name" value="ATPASE_E1_E2"/>
    <property type="match status" value="1"/>
</dbReference>
<evidence type="ECO:0000256" key="6">
    <source>
        <dbReference type="ARBA" id="ARBA00022692"/>
    </source>
</evidence>
<keyword evidence="6 13" id="KW-0812">Transmembrane</keyword>
<keyword evidence="10 13" id="KW-1133">Transmembrane helix</keyword>
<evidence type="ECO:0000256" key="4">
    <source>
        <dbReference type="ARBA" id="ARBA00022475"/>
    </source>
</evidence>
<keyword evidence="3" id="KW-0813">Transport</keyword>
<name>A0A9N9VAG2_9HYPO</name>
<keyword evidence="16" id="KW-1185">Reference proteome</keyword>
<dbReference type="PANTHER" id="PTHR43520:SF5">
    <property type="entry name" value="CATION-TRANSPORTING P-TYPE ATPASE-RELATED"/>
    <property type="match status" value="1"/>
</dbReference>
<dbReference type="EMBL" id="CABFNQ020000645">
    <property type="protein sequence ID" value="CAH0020568.1"/>
    <property type="molecule type" value="Genomic_DNA"/>
</dbReference>
<dbReference type="Gene3D" id="3.40.50.1000">
    <property type="entry name" value="HAD superfamily/HAD-like"/>
    <property type="match status" value="1"/>
</dbReference>
<evidence type="ECO:0000313" key="16">
    <source>
        <dbReference type="Proteomes" id="UP000696573"/>
    </source>
</evidence>
<keyword evidence="5" id="KW-0597">Phosphoprotein</keyword>
<keyword evidence="11" id="KW-0406">Ion transport</keyword>
<evidence type="ECO:0000256" key="11">
    <source>
        <dbReference type="ARBA" id="ARBA00023065"/>
    </source>
</evidence>
<feature type="domain" description="P-type ATPase A" evidence="14">
    <location>
        <begin position="87"/>
        <end position="172"/>
    </location>
</feature>
<keyword evidence="8" id="KW-0460">Magnesium</keyword>
<dbReference type="GO" id="GO:0016020">
    <property type="term" value="C:membrane"/>
    <property type="evidence" value="ECO:0007669"/>
    <property type="project" value="UniProtKB-SubCell"/>
</dbReference>
<evidence type="ECO:0000256" key="8">
    <source>
        <dbReference type="ARBA" id="ARBA00022842"/>
    </source>
</evidence>
<evidence type="ECO:0000313" key="15">
    <source>
        <dbReference type="EMBL" id="CAH0020568.1"/>
    </source>
</evidence>
<dbReference type="Proteomes" id="UP000696573">
    <property type="component" value="Unassembled WGS sequence"/>
</dbReference>
<keyword evidence="4" id="KW-1003">Cell membrane</keyword>
<dbReference type="Gene3D" id="2.70.150.10">
    <property type="entry name" value="Calcium-transporting ATPase, cytoplasmic transduction domain A"/>
    <property type="match status" value="1"/>
</dbReference>
<organism evidence="15 16">
    <name type="scientific">Clonostachys rhizophaga</name>
    <dbReference type="NCBI Taxonomy" id="160324"/>
    <lineage>
        <taxon>Eukaryota</taxon>
        <taxon>Fungi</taxon>
        <taxon>Dikarya</taxon>
        <taxon>Ascomycota</taxon>
        <taxon>Pezizomycotina</taxon>
        <taxon>Sordariomycetes</taxon>
        <taxon>Hypocreomycetidae</taxon>
        <taxon>Hypocreales</taxon>
        <taxon>Bionectriaceae</taxon>
        <taxon>Clonostachys</taxon>
    </lineage>
</organism>
<proteinExistence type="inferred from homology"/>
<protein>
    <recommendedName>
        <fullName evidence="14">P-type ATPase A domain-containing protein</fullName>
    </recommendedName>
</protein>
<dbReference type="SUPFAM" id="SSF81653">
    <property type="entry name" value="Calcium ATPase, transduction domain A"/>
    <property type="match status" value="1"/>
</dbReference>
<dbReference type="InterPro" id="IPR023214">
    <property type="entry name" value="HAD_sf"/>
</dbReference>
<reference evidence="15" key="1">
    <citation type="submission" date="2021-10" db="EMBL/GenBank/DDBJ databases">
        <authorList>
            <person name="Piombo E."/>
        </authorList>
    </citation>
    <scope>NUCLEOTIDE SEQUENCE</scope>
</reference>
<keyword evidence="9" id="KW-1278">Translocase</keyword>
<evidence type="ECO:0000256" key="10">
    <source>
        <dbReference type="ARBA" id="ARBA00022989"/>
    </source>
</evidence>
<keyword evidence="7" id="KW-0479">Metal-binding</keyword>
<dbReference type="InterPro" id="IPR059000">
    <property type="entry name" value="ATPase_P-type_domA"/>
</dbReference>
<dbReference type="GO" id="GO:0016887">
    <property type="term" value="F:ATP hydrolysis activity"/>
    <property type="evidence" value="ECO:0007669"/>
    <property type="project" value="InterPro"/>
</dbReference>
<feature type="transmembrane region" description="Helical" evidence="13">
    <location>
        <begin position="507"/>
        <end position="525"/>
    </location>
</feature>
<dbReference type="InterPro" id="IPR018303">
    <property type="entry name" value="ATPase_P-typ_P_site"/>
</dbReference>
<evidence type="ECO:0000256" key="2">
    <source>
        <dbReference type="ARBA" id="ARBA00006024"/>
    </source>
</evidence>
<feature type="non-terminal residue" evidence="15">
    <location>
        <position position="535"/>
    </location>
</feature>
<dbReference type="GO" id="GO:0005524">
    <property type="term" value="F:ATP binding"/>
    <property type="evidence" value="ECO:0007669"/>
    <property type="project" value="InterPro"/>
</dbReference>